<keyword evidence="2" id="KW-1185">Reference proteome</keyword>
<dbReference type="HOGENOM" id="CLU_086346_0_0_3"/>
<gene>
    <name evidence="1" type="ORF">Dacsa_2400</name>
</gene>
<dbReference type="STRING" id="13035.Dacsa_2400"/>
<accession>K9YXE3</accession>
<sequence>MLKRLNTAILPYVLLISLGLCATLLLQQQNLKKINLEQHQDYEQQKTFIEANLNIFKQAPAFGFSNLIADWVFLRFVQYYGDNEARDEIGNTVIPSFFETIVQHDPKFIEAHLMLSTATTVYAGQPEKTVKNLEKALTHLSPKIHQNSHFAWSYKGKDEMLFLNRIDEAKHSYAMAAKWVQKSNINDEAKQEISNRYLGTVSFLADNPDSTEARIGAWVMLLSNVQDKETRQRIIKEIEELGANVNITPKEK</sequence>
<evidence type="ECO:0000313" key="2">
    <source>
        <dbReference type="Proteomes" id="UP000010482"/>
    </source>
</evidence>
<dbReference type="AlphaFoldDB" id="K9YXE3"/>
<dbReference type="PATRIC" id="fig|13035.3.peg.2731"/>
<dbReference type="Proteomes" id="UP000010482">
    <property type="component" value="Chromosome"/>
</dbReference>
<dbReference type="RefSeq" id="WP_015229996.1">
    <property type="nucleotide sequence ID" value="NC_019780.1"/>
</dbReference>
<evidence type="ECO:0000313" key="1">
    <source>
        <dbReference type="EMBL" id="AFZ51005.1"/>
    </source>
</evidence>
<protein>
    <submittedName>
        <fullName evidence="1">Uncharacterized protein</fullName>
    </submittedName>
</protein>
<proteinExistence type="predicted"/>
<dbReference type="eggNOG" id="COG0457">
    <property type="taxonomic scope" value="Bacteria"/>
</dbReference>
<dbReference type="KEGG" id="dsl:Dacsa_2400"/>
<name>K9YXE3_DACS8</name>
<reference evidence="1" key="1">
    <citation type="submission" date="2012-04" db="EMBL/GenBank/DDBJ databases">
        <title>Finished genome of Dactylococcopsis salina PCC 8305.</title>
        <authorList>
            <consortium name="US DOE Joint Genome Institute"/>
            <person name="Gugger M."/>
            <person name="Coursin T."/>
            <person name="Rippka R."/>
            <person name="Tandeau De Marsac N."/>
            <person name="Huntemann M."/>
            <person name="Wei C.-L."/>
            <person name="Han J."/>
            <person name="Detter J.C."/>
            <person name="Han C."/>
            <person name="Tapia R."/>
            <person name="Daligault H."/>
            <person name="Chen A."/>
            <person name="Krypides N."/>
            <person name="Mavromatis K."/>
            <person name="Markowitz V."/>
            <person name="Szeto E."/>
            <person name="Ivanova N."/>
            <person name="Ovchinnikova G."/>
            <person name="Pagani I."/>
            <person name="Pati A."/>
            <person name="Goodwin L."/>
            <person name="Peters L."/>
            <person name="Pitluck S."/>
            <person name="Woyke T."/>
            <person name="Kerfeld C."/>
        </authorList>
    </citation>
    <scope>NUCLEOTIDE SEQUENCE [LARGE SCALE GENOMIC DNA]</scope>
    <source>
        <strain evidence="1">PCC 8305</strain>
    </source>
</reference>
<dbReference type="EMBL" id="CP003944">
    <property type="protein sequence ID" value="AFZ51005.1"/>
    <property type="molecule type" value="Genomic_DNA"/>
</dbReference>
<organism evidence="1 2">
    <name type="scientific">Dactylococcopsis salina (strain PCC 8305)</name>
    <name type="common">Myxobactron salinum</name>
    <dbReference type="NCBI Taxonomy" id="13035"/>
    <lineage>
        <taxon>Bacteria</taxon>
        <taxon>Bacillati</taxon>
        <taxon>Cyanobacteriota</taxon>
        <taxon>Cyanophyceae</taxon>
        <taxon>Nodosilineales</taxon>
        <taxon>Cymatolegaceae</taxon>
        <taxon>Dactylococcopsis</taxon>
    </lineage>
</organism>
<dbReference type="OrthoDB" id="480631at2"/>